<feature type="compositionally biased region" description="Low complexity" evidence="1">
    <location>
        <begin position="92"/>
        <end position="115"/>
    </location>
</feature>
<feature type="region of interest" description="Disordered" evidence="1">
    <location>
        <begin position="498"/>
        <end position="525"/>
    </location>
</feature>
<proteinExistence type="predicted"/>
<evidence type="ECO:0000256" key="1">
    <source>
        <dbReference type="SAM" id="MobiDB-lite"/>
    </source>
</evidence>
<dbReference type="EMBL" id="KZ819321">
    <property type="protein sequence ID" value="PWN23733.1"/>
    <property type="molecule type" value="Genomic_DNA"/>
</dbReference>
<feature type="region of interest" description="Disordered" evidence="1">
    <location>
        <begin position="350"/>
        <end position="477"/>
    </location>
</feature>
<feature type="compositionally biased region" description="Low complexity" evidence="1">
    <location>
        <begin position="159"/>
        <end position="170"/>
    </location>
</feature>
<organism evidence="2 3">
    <name type="scientific">Pseudomicrostroma glucosiphilum</name>
    <dbReference type="NCBI Taxonomy" id="1684307"/>
    <lineage>
        <taxon>Eukaryota</taxon>
        <taxon>Fungi</taxon>
        <taxon>Dikarya</taxon>
        <taxon>Basidiomycota</taxon>
        <taxon>Ustilaginomycotina</taxon>
        <taxon>Exobasidiomycetes</taxon>
        <taxon>Microstromatales</taxon>
        <taxon>Microstromatales incertae sedis</taxon>
        <taxon>Pseudomicrostroma</taxon>
    </lineage>
</organism>
<keyword evidence="3" id="KW-1185">Reference proteome</keyword>
<feature type="compositionally biased region" description="Low complexity" evidence="1">
    <location>
        <begin position="19"/>
        <end position="32"/>
    </location>
</feature>
<feature type="region of interest" description="Disordered" evidence="1">
    <location>
        <begin position="141"/>
        <end position="299"/>
    </location>
</feature>
<feature type="compositionally biased region" description="Polar residues" evidence="1">
    <location>
        <begin position="43"/>
        <end position="71"/>
    </location>
</feature>
<evidence type="ECO:0000313" key="3">
    <source>
        <dbReference type="Proteomes" id="UP000245942"/>
    </source>
</evidence>
<dbReference type="RefSeq" id="XP_025350893.1">
    <property type="nucleotide sequence ID" value="XM_025495577.1"/>
</dbReference>
<feature type="compositionally biased region" description="Polar residues" evidence="1">
    <location>
        <begin position="360"/>
        <end position="386"/>
    </location>
</feature>
<dbReference type="AlphaFoldDB" id="A0A316UIG1"/>
<feature type="region of interest" description="Disordered" evidence="1">
    <location>
        <begin position="17"/>
        <end position="115"/>
    </location>
</feature>
<sequence>MRSEILSSNFDLLNLGAARRSIFGGSGTSSSSSRRRNTERNIDNSITSNSQNRRQTKRSQSQESPAEQQGKPSLKTLSRKRPLGQRLREPMASTTASSSSFFSRPSHQRAASSRTRSAAAAAAAATIESPLDLGLDEAGGSVASSAGVKRKRPSLPRTRGSSGVSSRAVSYRTAKEPASVSAPLSHDSTSSLRSISGSEDSSGSHISRRTSKSSLSLRRELRALAIESHSATSSPTRPRQARGTSSGRDASLSPETLADTTVVDRRRLSRQPSSSKPRNDEHAEYDEDVSSDAEDEESRANEDYLLLTLAPATQLERLRKDRLVALARQAGVPSDGLTRAQLIETLIGQRDPRRRYESSRAASGSFKNRRQASGMSKRSVSSQSADYTDESDESQGDEAGHEGGGEETEAEGLAGTAASRKRKPLRQPRLEDVFAGLSSSAKSAGSGRKIKGVRPSRVISPQRATGNYRTDEDPQTSATPLVNRLRNARSMQFAASSPARARTRMRGPMAGVKRAAPALPDPSPVKNKLRKMKLGRLCPCCASSAQDQAKACKDCGSTESAGRFGRRGYDRWA</sequence>
<dbReference type="Proteomes" id="UP000245942">
    <property type="component" value="Unassembled WGS sequence"/>
</dbReference>
<feature type="compositionally biased region" description="Low complexity" evidence="1">
    <location>
        <begin position="190"/>
        <end position="205"/>
    </location>
</feature>
<dbReference type="GeneID" id="37017311"/>
<feature type="compositionally biased region" description="Low complexity" evidence="1">
    <location>
        <begin position="435"/>
        <end position="447"/>
    </location>
</feature>
<evidence type="ECO:0000313" key="2">
    <source>
        <dbReference type="EMBL" id="PWN23733.1"/>
    </source>
</evidence>
<protein>
    <submittedName>
        <fullName evidence="2">Uncharacterized protein</fullName>
    </submittedName>
</protein>
<feature type="compositionally biased region" description="Polar residues" evidence="1">
    <location>
        <begin position="229"/>
        <end position="248"/>
    </location>
</feature>
<feature type="compositionally biased region" description="Acidic residues" evidence="1">
    <location>
        <begin position="387"/>
        <end position="396"/>
    </location>
</feature>
<reference evidence="2 3" key="1">
    <citation type="journal article" date="2018" name="Mol. Biol. Evol.">
        <title>Broad Genomic Sampling Reveals a Smut Pathogenic Ancestry of the Fungal Clade Ustilaginomycotina.</title>
        <authorList>
            <person name="Kijpornyongpan T."/>
            <person name="Mondo S.J."/>
            <person name="Barry K."/>
            <person name="Sandor L."/>
            <person name="Lee J."/>
            <person name="Lipzen A."/>
            <person name="Pangilinan J."/>
            <person name="LaButti K."/>
            <person name="Hainaut M."/>
            <person name="Henrissat B."/>
            <person name="Grigoriev I.V."/>
            <person name="Spatafora J.W."/>
            <person name="Aime M.C."/>
        </authorList>
    </citation>
    <scope>NUCLEOTIDE SEQUENCE [LARGE SCALE GENOMIC DNA]</scope>
    <source>
        <strain evidence="2 3">MCA 4718</strain>
    </source>
</reference>
<gene>
    <name evidence="2" type="ORF">BCV69DRAFT_8537</name>
</gene>
<name>A0A316UIG1_9BASI</name>
<accession>A0A316UIG1</accession>
<feature type="compositionally biased region" description="Acidic residues" evidence="1">
    <location>
        <begin position="283"/>
        <end position="297"/>
    </location>
</feature>
<feature type="region of interest" description="Disordered" evidence="1">
    <location>
        <begin position="553"/>
        <end position="573"/>
    </location>
</feature>